<evidence type="ECO:0000256" key="5">
    <source>
        <dbReference type="ARBA" id="ARBA00022842"/>
    </source>
</evidence>
<evidence type="ECO:0000256" key="4">
    <source>
        <dbReference type="ARBA" id="ARBA00022801"/>
    </source>
</evidence>
<evidence type="ECO:0000256" key="3">
    <source>
        <dbReference type="ARBA" id="ARBA00022723"/>
    </source>
</evidence>
<organism evidence="8 9">
    <name type="scientific">Cutibacterium equinum</name>
    <dbReference type="NCBI Taxonomy" id="3016342"/>
    <lineage>
        <taxon>Bacteria</taxon>
        <taxon>Bacillati</taxon>
        <taxon>Actinomycetota</taxon>
        <taxon>Actinomycetes</taxon>
        <taxon>Propionibacteriales</taxon>
        <taxon>Propionibacteriaceae</taxon>
        <taxon>Cutibacterium</taxon>
    </lineage>
</organism>
<comment type="function">
    <text evidence="6">Toxic component of a toxin-antitoxin (TA) system. An RNase.</text>
</comment>
<dbReference type="EMBL" id="CP115668">
    <property type="protein sequence ID" value="WCC80377.1"/>
    <property type="molecule type" value="Genomic_DNA"/>
</dbReference>
<evidence type="ECO:0000256" key="1">
    <source>
        <dbReference type="ARBA" id="ARBA00022649"/>
    </source>
</evidence>
<evidence type="ECO:0000259" key="7">
    <source>
        <dbReference type="Pfam" id="PF01850"/>
    </source>
</evidence>
<evidence type="ECO:0000313" key="9">
    <source>
        <dbReference type="Proteomes" id="UP001212097"/>
    </source>
</evidence>
<reference evidence="8 9" key="1">
    <citation type="submission" date="2023-01" db="EMBL/GenBank/DDBJ databases">
        <authorList>
            <person name="Lee S.H."/>
            <person name="Jung H.S."/>
            <person name="Yun J.U."/>
        </authorList>
    </citation>
    <scope>NUCLEOTIDE SEQUENCE [LARGE SCALE GENOMIC DNA]</scope>
    <source>
        <strain evidence="8 9">CBA3108</strain>
    </source>
</reference>
<comment type="similarity">
    <text evidence="6">Belongs to the PINc/VapC protein family.</text>
</comment>
<keyword evidence="4 6" id="KW-0378">Hydrolase</keyword>
<feature type="binding site" evidence="6">
    <location>
        <position position="5"/>
    </location>
    <ligand>
        <name>Mg(2+)</name>
        <dbReference type="ChEBI" id="CHEBI:18420"/>
    </ligand>
</feature>
<keyword evidence="9" id="KW-1185">Reference proteome</keyword>
<dbReference type="InterPro" id="IPR022907">
    <property type="entry name" value="VapC_family"/>
</dbReference>
<keyword evidence="1 6" id="KW-1277">Toxin-antitoxin system</keyword>
<evidence type="ECO:0000256" key="6">
    <source>
        <dbReference type="HAMAP-Rule" id="MF_00265"/>
    </source>
</evidence>
<dbReference type="NCBIfam" id="TIGR00028">
    <property type="entry name" value="Mtu_PIN_fam"/>
    <property type="match status" value="1"/>
</dbReference>
<dbReference type="Pfam" id="PF01850">
    <property type="entry name" value="PIN"/>
    <property type="match status" value="1"/>
</dbReference>
<reference evidence="8 9" key="2">
    <citation type="submission" date="2023-06" db="EMBL/GenBank/DDBJ databases">
        <title>The Gram-positive Non-spore-bearing Anaerobic Bacilli of Human Feces.</title>
        <authorList>
            <person name="Eggerth A.H."/>
        </authorList>
    </citation>
    <scope>NUCLEOTIDE SEQUENCE [LARGE SCALE GENOMIC DNA]</scope>
    <source>
        <strain evidence="8 9">CBA3108</strain>
    </source>
</reference>
<dbReference type="InterPro" id="IPR002716">
    <property type="entry name" value="PIN_dom"/>
</dbReference>
<name>A0ABY7QZA9_9ACTN</name>
<sequence>MLLVDANVLVYATNTSAQHHEAARAWLLEELNSGTEVVGMPWVSLLGFIRVCTHPRILENPLTAEQAMSVVNAWLSHPRVVTPEPSARHGALLAGLLVKAGTAGNLTNDAHLAALALELNATMVTFDRDFGRFDVRFLVPGS</sequence>
<dbReference type="HAMAP" id="MF_00265">
    <property type="entry name" value="VapC_Nob1"/>
    <property type="match status" value="1"/>
</dbReference>
<dbReference type="InterPro" id="IPR006226">
    <property type="entry name" value="Mtu_PIN"/>
</dbReference>
<dbReference type="SUPFAM" id="SSF88723">
    <property type="entry name" value="PIN domain-like"/>
    <property type="match status" value="1"/>
</dbReference>
<keyword evidence="5 6" id="KW-0460">Magnesium</keyword>
<keyword evidence="6" id="KW-0800">Toxin</keyword>
<dbReference type="RefSeq" id="WP_271418558.1">
    <property type="nucleotide sequence ID" value="NZ_CP115668.1"/>
</dbReference>
<feature type="domain" description="PIN" evidence="7">
    <location>
        <begin position="3"/>
        <end position="134"/>
    </location>
</feature>
<dbReference type="EC" id="3.1.-.-" evidence="6"/>
<protein>
    <recommendedName>
        <fullName evidence="6">Ribonuclease VapC</fullName>
        <shortName evidence="6">RNase VapC</shortName>
        <ecNumber evidence="6">3.1.-.-</ecNumber>
    </recommendedName>
    <alternativeName>
        <fullName evidence="6">Toxin VapC</fullName>
    </alternativeName>
</protein>
<dbReference type="InterPro" id="IPR029060">
    <property type="entry name" value="PIN-like_dom_sf"/>
</dbReference>
<dbReference type="Proteomes" id="UP001212097">
    <property type="component" value="Chromosome"/>
</dbReference>
<comment type="cofactor">
    <cofactor evidence="6">
        <name>Mg(2+)</name>
        <dbReference type="ChEBI" id="CHEBI:18420"/>
    </cofactor>
</comment>
<proteinExistence type="inferred from homology"/>
<gene>
    <name evidence="6" type="primary">vapC</name>
    <name evidence="8" type="ORF">O6R08_02255</name>
</gene>
<evidence type="ECO:0000313" key="8">
    <source>
        <dbReference type="EMBL" id="WCC80377.1"/>
    </source>
</evidence>
<dbReference type="Gene3D" id="3.40.50.1010">
    <property type="entry name" value="5'-nuclease"/>
    <property type="match status" value="1"/>
</dbReference>
<keyword evidence="3 6" id="KW-0479">Metal-binding</keyword>
<evidence type="ECO:0000256" key="2">
    <source>
        <dbReference type="ARBA" id="ARBA00022722"/>
    </source>
</evidence>
<keyword evidence="2 6" id="KW-0540">Nuclease</keyword>
<accession>A0ABY7QZA9</accession>
<feature type="binding site" evidence="6">
    <location>
        <position position="109"/>
    </location>
    <ligand>
        <name>Mg(2+)</name>
        <dbReference type="ChEBI" id="CHEBI:18420"/>
    </ligand>
</feature>